<keyword evidence="1" id="KW-0812">Transmembrane</keyword>
<proteinExistence type="predicted"/>
<gene>
    <name evidence="2" type="ORF">CWC46_13690</name>
    <name evidence="3" type="ORF">Ser39006_013695</name>
</gene>
<feature type="transmembrane region" description="Helical" evidence="1">
    <location>
        <begin position="6"/>
        <end position="28"/>
    </location>
</feature>
<accession>A0A2I5TKJ6</accession>
<sequence>MIDSGVLVPLLAGVVFGVVFFGGLWWTVQRAMSSPRVAQWFFASLLVRLMIVLPGFYWVCGKDWQNWLAALLGFSMARWAISRVTRPSIVIKENNHAS</sequence>
<dbReference type="STRING" id="104623.Ser39006_02738"/>
<organism evidence="3 4">
    <name type="scientific">Serratia sp. (strain ATCC 39006)</name>
    <name type="common">Prodigiosinella confusarubida</name>
    <dbReference type="NCBI Taxonomy" id="104623"/>
    <lineage>
        <taxon>Bacteria</taxon>
        <taxon>Pseudomonadati</taxon>
        <taxon>Pseudomonadota</taxon>
        <taxon>Gammaproteobacteria</taxon>
        <taxon>Enterobacterales</taxon>
        <taxon>Pectobacteriaceae</taxon>
        <taxon>Prodigiosinella</taxon>
    </lineage>
</organism>
<keyword evidence="1" id="KW-1133">Transmembrane helix</keyword>
<evidence type="ECO:0000313" key="3">
    <source>
        <dbReference type="EMBL" id="AUH05085.1"/>
    </source>
</evidence>
<reference evidence="3" key="4">
    <citation type="submission" date="2017-11" db="EMBL/GenBank/DDBJ databases">
        <title>Complete genome sequence of Serratia sp. ATCC 39006.</title>
        <authorList>
            <person name="Hampton H.G."/>
            <person name="Jackson S.A."/>
            <person name="Jauregui R."/>
            <person name="Poulter G.T.M."/>
            <person name="Salmond G.P.C."/>
            <person name="Fineran P.C."/>
        </authorList>
    </citation>
    <scope>NUCLEOTIDE SEQUENCE</scope>
    <source>
        <strain evidence="3">ATCC 39006</strain>
    </source>
</reference>
<dbReference type="KEGG" id="serq:CWC46_13690"/>
<keyword evidence="4" id="KW-1185">Reference proteome</keyword>
<dbReference type="Proteomes" id="UP000017700">
    <property type="component" value="Chromosome"/>
</dbReference>
<dbReference type="NCBIfam" id="TIGR03165">
    <property type="entry name" value="F1F0_chp_2"/>
    <property type="match status" value="1"/>
</dbReference>
<dbReference type="EMBL" id="CP025084">
    <property type="protein sequence ID" value="AUH05085.1"/>
    <property type="molecule type" value="Genomic_DNA"/>
</dbReference>
<name>A0A2I5TKJ6_SERS3</name>
<evidence type="ECO:0000313" key="4">
    <source>
        <dbReference type="Proteomes" id="UP000017700"/>
    </source>
</evidence>
<dbReference type="Pfam" id="PF12966">
    <property type="entry name" value="AtpR"/>
    <property type="match status" value="1"/>
</dbReference>
<dbReference type="AlphaFoldDB" id="A0A2I5TKJ6"/>
<reference evidence="2 5" key="3">
    <citation type="submission" date="2017-11" db="EMBL/GenBank/DDBJ databases">
        <title>Complete genome sequence of Serratia sp. ATCC 39006 LacA.</title>
        <authorList>
            <person name="Hampton H.G."/>
            <person name="Jackson S.A."/>
            <person name="Jauregui R."/>
            <person name="Poulter G.T.M."/>
            <person name="Salmond G.P.C."/>
            <person name="Fineran P.C."/>
        </authorList>
    </citation>
    <scope>NUCLEOTIDE SEQUENCE [LARGE SCALE GENOMIC DNA]</scope>
    <source>
        <strain evidence="2 5">ATCC 39006</strain>
    </source>
</reference>
<evidence type="ECO:0000256" key="1">
    <source>
        <dbReference type="SAM" id="Phobius"/>
    </source>
</evidence>
<reference evidence="3 4" key="1">
    <citation type="journal article" date="2013" name="Genome Announc.">
        <title>Draft genome sequence of Serratia sp. strain ATCC 39006, a model bacterium for analysis of the biosynthesis and regulation of prodigiosin, a carbapenem, and gas vesicles.</title>
        <authorList>
            <person name="Fineran P.C."/>
            <person name="Iglesias Cans M.C."/>
            <person name="Ramsay J.P."/>
            <person name="Wilf N.M."/>
            <person name="Cossyleon D."/>
            <person name="McNeil M.B."/>
            <person name="Williamson N.R."/>
            <person name="Monson R.E."/>
            <person name="Becher S.A."/>
            <person name="Stanton J.A."/>
            <person name="Brugger K."/>
            <person name="Brown S.D."/>
            <person name="Salmond G.P."/>
        </authorList>
    </citation>
    <scope>NUCLEOTIDE SEQUENCE [LARGE SCALE GENOMIC DNA]</scope>
    <source>
        <strain evidence="3">ATCC 39006</strain>
        <strain evidence="4">ATCC 39006 / SC 11482</strain>
    </source>
</reference>
<feature type="transmembrane region" description="Helical" evidence="1">
    <location>
        <begin position="40"/>
        <end position="58"/>
    </location>
</feature>
<reference evidence="3" key="2">
    <citation type="submission" date="2013-09" db="EMBL/GenBank/DDBJ databases">
        <authorList>
            <person name="Wang G."/>
            <person name="Yang Y."/>
            <person name="Su Y."/>
        </authorList>
    </citation>
    <scope>NUCLEOTIDE SEQUENCE</scope>
    <source>
        <strain evidence="3">ATCC 39006</strain>
    </source>
</reference>
<evidence type="ECO:0000313" key="2">
    <source>
        <dbReference type="EMBL" id="AUH00764.1"/>
    </source>
</evidence>
<dbReference type="InterPro" id="IPR017581">
    <property type="entry name" value="AtpR-like"/>
</dbReference>
<dbReference type="EMBL" id="CP025085">
    <property type="protein sequence ID" value="AUH00764.1"/>
    <property type="molecule type" value="Genomic_DNA"/>
</dbReference>
<dbReference type="OrthoDB" id="467414at2"/>
<protein>
    <submittedName>
        <fullName evidence="3">ATP synthase subunit I</fullName>
    </submittedName>
</protein>
<dbReference type="KEGG" id="sera:Ser39006_013695"/>
<keyword evidence="1" id="KW-0472">Membrane</keyword>
<dbReference type="RefSeq" id="WP_021016001.1">
    <property type="nucleotide sequence ID" value="NZ_CP025084.1"/>
</dbReference>
<dbReference type="Proteomes" id="UP000233778">
    <property type="component" value="Chromosome"/>
</dbReference>
<evidence type="ECO:0000313" key="5">
    <source>
        <dbReference type="Proteomes" id="UP000233778"/>
    </source>
</evidence>